<dbReference type="InterPro" id="IPR014710">
    <property type="entry name" value="RmlC-like_jellyroll"/>
</dbReference>
<accession>A0A2G9V5B1</accession>
<dbReference type="PROSITE" id="PS51635">
    <property type="entry name" value="PNPLA"/>
    <property type="match status" value="1"/>
</dbReference>
<evidence type="ECO:0000259" key="11">
    <source>
        <dbReference type="PROSITE" id="PS50042"/>
    </source>
</evidence>
<keyword evidence="3" id="KW-0812">Transmembrane</keyword>
<dbReference type="InterPro" id="IPR018490">
    <property type="entry name" value="cNMP-bd_dom_sf"/>
</dbReference>
<evidence type="ECO:0000256" key="10">
    <source>
        <dbReference type="SAM" id="MobiDB-lite"/>
    </source>
</evidence>
<reference evidence="13 14" key="1">
    <citation type="submission" date="2015-09" db="EMBL/GenBank/DDBJ databases">
        <title>Draft genome of the parasitic nematode Teladorsagia circumcincta isolate WARC Sus (inbred).</title>
        <authorList>
            <person name="Mitreva M."/>
        </authorList>
    </citation>
    <scope>NUCLEOTIDE SEQUENCE [LARGE SCALE GENOMIC DNA]</scope>
    <source>
        <strain evidence="13 14">S</strain>
    </source>
</reference>
<keyword evidence="7 9" id="KW-0443">Lipid metabolism</keyword>
<dbReference type="InterPro" id="IPR000595">
    <property type="entry name" value="cNMP-bd_dom"/>
</dbReference>
<feature type="active site" description="Nucleophile" evidence="9">
    <location>
        <position position="692"/>
    </location>
</feature>
<dbReference type="PANTHER" id="PTHR14226">
    <property type="entry name" value="NEUROPATHY TARGET ESTERASE/SWISS CHEESE D.MELANOGASTER"/>
    <property type="match status" value="1"/>
</dbReference>
<dbReference type="SMART" id="SM00100">
    <property type="entry name" value="cNMP"/>
    <property type="match status" value="2"/>
</dbReference>
<dbReference type="AlphaFoldDB" id="A0A2G9V5B1"/>
<evidence type="ECO:0000313" key="14">
    <source>
        <dbReference type="Proteomes" id="UP000230423"/>
    </source>
</evidence>
<evidence type="ECO:0000256" key="8">
    <source>
        <dbReference type="ARBA" id="ARBA00023136"/>
    </source>
</evidence>
<feature type="compositionally biased region" description="Basic and acidic residues" evidence="10">
    <location>
        <begin position="118"/>
        <end position="127"/>
    </location>
</feature>
<feature type="active site" description="Proton acceptor" evidence="9">
    <location>
        <position position="813"/>
    </location>
</feature>
<evidence type="ECO:0000256" key="2">
    <source>
        <dbReference type="ARBA" id="ARBA00006636"/>
    </source>
</evidence>
<dbReference type="InterPro" id="IPR050301">
    <property type="entry name" value="NTE"/>
</dbReference>
<keyword evidence="14" id="KW-1185">Reference proteome</keyword>
<dbReference type="GO" id="GO:0046470">
    <property type="term" value="P:phosphatidylcholine metabolic process"/>
    <property type="evidence" value="ECO:0007669"/>
    <property type="project" value="InterPro"/>
</dbReference>
<name>A0A2G9V5B1_TELCI</name>
<dbReference type="InterPro" id="IPR001423">
    <property type="entry name" value="LysoPLipase_patatin_CS"/>
</dbReference>
<dbReference type="Pfam" id="PF00027">
    <property type="entry name" value="cNMP_binding"/>
    <property type="match status" value="2"/>
</dbReference>
<evidence type="ECO:0000256" key="5">
    <source>
        <dbReference type="ARBA" id="ARBA00022963"/>
    </source>
</evidence>
<dbReference type="Gene3D" id="2.60.120.10">
    <property type="entry name" value="Jelly Rolls"/>
    <property type="match status" value="2"/>
</dbReference>
<dbReference type="SUPFAM" id="SSF51206">
    <property type="entry name" value="cAMP-binding domain-like"/>
    <property type="match status" value="2"/>
</dbReference>
<dbReference type="Gene3D" id="3.40.1090.10">
    <property type="entry name" value="Cytosolic phospholipase A2 catalytic domain"/>
    <property type="match status" value="1"/>
</dbReference>
<keyword evidence="8" id="KW-0472">Membrane</keyword>
<dbReference type="GO" id="GO:0016020">
    <property type="term" value="C:membrane"/>
    <property type="evidence" value="ECO:0007669"/>
    <property type="project" value="UniProtKB-SubCell"/>
</dbReference>
<dbReference type="EMBL" id="KZ345021">
    <property type="protein sequence ID" value="PIO76930.1"/>
    <property type="molecule type" value="Genomic_DNA"/>
</dbReference>
<evidence type="ECO:0000256" key="4">
    <source>
        <dbReference type="ARBA" id="ARBA00022801"/>
    </source>
</evidence>
<evidence type="ECO:0000256" key="7">
    <source>
        <dbReference type="ARBA" id="ARBA00023098"/>
    </source>
</evidence>
<feature type="region of interest" description="Disordered" evidence="10">
    <location>
        <begin position="115"/>
        <end position="157"/>
    </location>
</feature>
<dbReference type="InterPro" id="IPR056556">
    <property type="entry name" value="NTE1_P-loop_dom"/>
</dbReference>
<keyword evidence="5 9" id="KW-0442">Lipid degradation</keyword>
<feature type="domain" description="Cyclic nucleotide-binding" evidence="11">
    <location>
        <begin position="292"/>
        <end position="388"/>
    </location>
</feature>
<feature type="short sequence motif" description="GXSXG" evidence="9">
    <location>
        <begin position="690"/>
        <end position="694"/>
    </location>
</feature>
<feature type="compositionally biased region" description="Polar residues" evidence="10">
    <location>
        <begin position="133"/>
        <end position="144"/>
    </location>
</feature>
<evidence type="ECO:0000256" key="6">
    <source>
        <dbReference type="ARBA" id="ARBA00022989"/>
    </source>
</evidence>
<feature type="domain" description="PNPLA" evidence="12">
    <location>
        <begin position="659"/>
        <end position="826"/>
    </location>
</feature>
<dbReference type="CDD" id="cd00038">
    <property type="entry name" value="CAP_ED"/>
    <property type="match status" value="2"/>
</dbReference>
<comment type="caution">
    <text evidence="9">Lacks conserved residue(s) required for the propagation of feature annotation.</text>
</comment>
<evidence type="ECO:0000256" key="1">
    <source>
        <dbReference type="ARBA" id="ARBA00004370"/>
    </source>
</evidence>
<protein>
    <submittedName>
        <fullName evidence="13">Cyclic nucleotide-binding domain protein</fullName>
    </submittedName>
</protein>
<dbReference type="Pfam" id="PF01734">
    <property type="entry name" value="Patatin"/>
    <property type="match status" value="1"/>
</dbReference>
<proteinExistence type="inferred from homology"/>
<gene>
    <name evidence="13" type="ORF">TELCIR_00980</name>
</gene>
<feature type="domain" description="Cyclic nucleotide-binding" evidence="11">
    <location>
        <begin position="196"/>
        <end position="286"/>
    </location>
</feature>
<dbReference type="PROSITE" id="PS50042">
    <property type="entry name" value="CNMP_BINDING_3"/>
    <property type="match status" value="2"/>
</dbReference>
<evidence type="ECO:0000256" key="9">
    <source>
        <dbReference type="PROSITE-ProRule" id="PRU01161"/>
    </source>
</evidence>
<keyword evidence="4 9" id="KW-0378">Hydrolase</keyword>
<organism evidence="13 14">
    <name type="scientific">Teladorsagia circumcincta</name>
    <name type="common">Brown stomach worm</name>
    <name type="synonym">Ostertagia circumcincta</name>
    <dbReference type="NCBI Taxonomy" id="45464"/>
    <lineage>
        <taxon>Eukaryota</taxon>
        <taxon>Metazoa</taxon>
        <taxon>Ecdysozoa</taxon>
        <taxon>Nematoda</taxon>
        <taxon>Chromadorea</taxon>
        <taxon>Rhabditida</taxon>
        <taxon>Rhabditina</taxon>
        <taxon>Rhabditomorpha</taxon>
        <taxon>Strongyloidea</taxon>
        <taxon>Trichostrongylidae</taxon>
        <taxon>Teladorsagia</taxon>
    </lineage>
</organism>
<dbReference type="OrthoDB" id="421051at2759"/>
<keyword evidence="6" id="KW-1133">Transmembrane helix</keyword>
<dbReference type="Pfam" id="PF24179">
    <property type="entry name" value="NTE_Ploop"/>
    <property type="match status" value="1"/>
</dbReference>
<evidence type="ECO:0000313" key="13">
    <source>
        <dbReference type="EMBL" id="PIO76930.1"/>
    </source>
</evidence>
<comment type="similarity">
    <text evidence="2">Belongs to the NTE family.</text>
</comment>
<dbReference type="Proteomes" id="UP000230423">
    <property type="component" value="Unassembled WGS sequence"/>
</dbReference>
<sequence>MRDKLPRPPQEFYEPNELPEIPQHLQPELFYILHNLKYVMTSHNGNAPSFFKTVSLKAADPCTVAKFPIRSFRDSYNKYPEAWMRPIQIVLTRLLHVTMTTLHQYMGLSQELMKRRRDTAGPEDRARHPSGPVRSTQTAITSSHAGHKKIKESRLSTSDEISEQLTVARRWFADALGLVGPDGPALIEQKGDIIIRTFEEGDVLVEQGAEEERLILVLSGSLRLLQEPVFDEEPQEEGDNTISKLLPRDLVGGLHILTCEPSFYTVTANSRATVAMLGKAEFQRLLEARPHIYLPVAHSVLRRLSPFLRCVDFALDWVLVDSGLTVYREGDVADSMFVMLSGRLRSVEKKTLVEEFGRGDVLGMMEVLQKKPRATTVLAIRFSQLARIPEGLLNFIKLQFPQVGFRLVQLLGQYYSSMHRRMPYLPTLSLEGGGDPMSHIKNLHTIAVVPASTEVPLVPFTCELYHALSANLKVLRLSSQKVASHLDNAVLEKQADFRLMHWLNVQEDTYPLVIYECDYTPTNWTRRCLRQADAILVVAMGNKKAQSQTLMRELLSTNQDGVRTNKELVLLWPENTTAPSGTHVWLKDMYYSGHHHIRAPKRMFQWTSKKTRKTSREMLHPSNEQDIIEFYEKNVFWTVDFRSDFARIARILTGNAIGLALGGGGARGAAHVGILRALRERGIPVDIVGGTSIGALVGGVYAATPDERVEERTRKWFSGMTSLWRKVLDLTYAHSAMFTGAQLNKSLQDLFEDQEIENLWIPYFCISTDITSMGAKRVIAVDVGASEETNLYNYGDSLNGLWVLMKRLNPWSDPIRILNMEEIQTRLAYVSCVRQLETVKKAPYCSYFRPAIEPFKTLEFNKFDEILGVGYEYGRGKIDALMESDEFNALLIGGNTQNRLQRQLSKTKRTPLIERSTSFTDLAAALSKIPTVRPVLRHSLSAYDQIDDVFDEDLDFFDQSDADNEMSQSDFNDASEASDAEADLGNRYSTCTPKP</sequence>
<dbReference type="InterPro" id="IPR002641">
    <property type="entry name" value="PNPLA_dom"/>
</dbReference>
<dbReference type="PANTHER" id="PTHR14226:SF29">
    <property type="entry name" value="NEUROPATHY TARGET ESTERASE SWS"/>
    <property type="match status" value="1"/>
</dbReference>
<dbReference type="GO" id="GO:0005783">
    <property type="term" value="C:endoplasmic reticulum"/>
    <property type="evidence" value="ECO:0007669"/>
    <property type="project" value="TreeGrafter"/>
</dbReference>
<dbReference type="SUPFAM" id="SSF52151">
    <property type="entry name" value="FabD/lysophospholipase-like"/>
    <property type="match status" value="1"/>
</dbReference>
<dbReference type="InterPro" id="IPR016035">
    <property type="entry name" value="Acyl_Trfase/lysoPLipase"/>
</dbReference>
<comment type="subcellular location">
    <subcellularLocation>
        <location evidence="1">Membrane</location>
    </subcellularLocation>
</comment>
<feature type="region of interest" description="Disordered" evidence="10">
    <location>
        <begin position="961"/>
        <end position="995"/>
    </location>
</feature>
<evidence type="ECO:0000256" key="3">
    <source>
        <dbReference type="ARBA" id="ARBA00022692"/>
    </source>
</evidence>
<dbReference type="GO" id="GO:0004622">
    <property type="term" value="F:phosphatidylcholine lysophospholipase activity"/>
    <property type="evidence" value="ECO:0007669"/>
    <property type="project" value="InterPro"/>
</dbReference>
<dbReference type="PROSITE" id="PS01237">
    <property type="entry name" value="UPF0028"/>
    <property type="match status" value="1"/>
</dbReference>
<feature type="short sequence motif" description="GXGXXG" evidence="9">
    <location>
        <begin position="663"/>
        <end position="668"/>
    </location>
</feature>
<evidence type="ECO:0000259" key="12">
    <source>
        <dbReference type="PROSITE" id="PS51635"/>
    </source>
</evidence>
<dbReference type="GO" id="GO:0016042">
    <property type="term" value="P:lipid catabolic process"/>
    <property type="evidence" value="ECO:0007669"/>
    <property type="project" value="UniProtKB-UniRule"/>
</dbReference>